<accession>A0ACB5R0K9</accession>
<proteinExistence type="predicted"/>
<evidence type="ECO:0000313" key="2">
    <source>
        <dbReference type="Proteomes" id="UP001055013"/>
    </source>
</evidence>
<reference evidence="1" key="1">
    <citation type="submission" date="2021-09" db="EMBL/GenBank/DDBJ databases">
        <title>Isolation and characterization of 3-chlorobenzoate degrading bacteria from soils in Shizuoka.</title>
        <authorList>
            <person name="Ifat A."/>
            <person name="Ogawa N."/>
            <person name="Kimbara K."/>
            <person name="Moriuchi R."/>
            <person name="Dohra H."/>
            <person name="Shintani M."/>
        </authorList>
    </citation>
    <scope>NUCLEOTIDE SEQUENCE</scope>
    <source>
        <strain evidence="1">19CS2-2</strain>
    </source>
</reference>
<protein>
    <submittedName>
        <fullName evidence="1">Uncharacterized protein</fullName>
    </submittedName>
</protein>
<comment type="caution">
    <text evidence="1">The sequence shown here is derived from an EMBL/GenBank/DDBJ whole genome shotgun (WGS) entry which is preliminary data.</text>
</comment>
<dbReference type="EMBL" id="BPUR01000023">
    <property type="protein sequence ID" value="GJH20868.1"/>
    <property type="molecule type" value="Genomic_DNA"/>
</dbReference>
<keyword evidence="2" id="KW-1185">Reference proteome</keyword>
<evidence type="ECO:0000313" key="1">
    <source>
        <dbReference type="EMBL" id="GJH20868.1"/>
    </source>
</evidence>
<gene>
    <name evidence="1" type="ORF">CBA19CS22_30020</name>
</gene>
<dbReference type="Proteomes" id="UP001055013">
    <property type="component" value="Unassembled WGS sequence"/>
</dbReference>
<organism evidence="1 2">
    <name type="scientific">Caballeronia novacaledonica</name>
    <dbReference type="NCBI Taxonomy" id="1544861"/>
    <lineage>
        <taxon>Bacteria</taxon>
        <taxon>Pseudomonadati</taxon>
        <taxon>Pseudomonadota</taxon>
        <taxon>Betaproteobacteria</taxon>
        <taxon>Burkholderiales</taxon>
        <taxon>Burkholderiaceae</taxon>
        <taxon>Caballeronia</taxon>
    </lineage>
</organism>
<sequence>MKKIFILVLLLTSILLGTWAAVQPSNGQPTSKHNKYMPSPRTLIRLGNPQLSDLNGPGSSVENHPTGTTFYQHTWTRGNLGTVEFAHVPNNFVVDNVLSVLGFADKDVPEGIYDWSVSFGVSPEQADTHEAARDRVMSLLAQLRAAGWKRYIDVGDPRLTGKQAWLYGVSPKALGIYSFDSTYTPTMEEWKSVLGSRPTWLFQADGVYLEVVVDESNTGGFVGKSTYLLGLEVKSEYAYYGIGYFSGKREKIDNWKALISAELAKYHKDRLKTEDELRTAGYTIDTTYQDPPIKALQAASGNTK</sequence>
<name>A0ACB5R0K9_9BURK</name>